<sequence length="70" mass="7963">MIKQQIGSKSKPAENAFNIAKNFVEQGFISRKDNITDHILCSKKIVARRVDSVQNVLRFTETEQLASKKN</sequence>
<dbReference type="Proteomes" id="UP000613177">
    <property type="component" value="Unassembled WGS sequence"/>
</dbReference>
<dbReference type="EMBL" id="JAEPRE010000245">
    <property type="protein sequence ID" value="KAG2229771.1"/>
    <property type="molecule type" value="Genomic_DNA"/>
</dbReference>
<dbReference type="AlphaFoldDB" id="A0A8H7SK60"/>
<comment type="caution">
    <text evidence="1">The sequence shown here is derived from an EMBL/GenBank/DDBJ whole genome shotgun (WGS) entry which is preliminary data.</text>
</comment>
<keyword evidence="2" id="KW-1185">Reference proteome</keyword>
<gene>
    <name evidence="1" type="ORF">INT48_006251</name>
</gene>
<protein>
    <submittedName>
        <fullName evidence="1">Uncharacterized protein</fullName>
    </submittedName>
</protein>
<evidence type="ECO:0000313" key="1">
    <source>
        <dbReference type="EMBL" id="KAG2229771.1"/>
    </source>
</evidence>
<evidence type="ECO:0000313" key="2">
    <source>
        <dbReference type="Proteomes" id="UP000613177"/>
    </source>
</evidence>
<name>A0A8H7SK60_9FUNG</name>
<reference evidence="1" key="1">
    <citation type="submission" date="2021-01" db="EMBL/GenBank/DDBJ databases">
        <title>Metabolic potential, ecology and presence of endohyphal bacteria is reflected in genomic diversity of Mucoromycotina.</title>
        <authorList>
            <person name="Muszewska A."/>
            <person name="Okrasinska A."/>
            <person name="Steczkiewicz K."/>
            <person name="Drgas O."/>
            <person name="Orlowska M."/>
            <person name="Perlinska-Lenart U."/>
            <person name="Aleksandrzak-Piekarczyk T."/>
            <person name="Szatraj K."/>
            <person name="Zielenkiewicz U."/>
            <person name="Pilsyk S."/>
            <person name="Malc E."/>
            <person name="Mieczkowski P."/>
            <person name="Kruszewska J.S."/>
            <person name="Biernat P."/>
            <person name="Pawlowska J."/>
        </authorList>
    </citation>
    <scope>NUCLEOTIDE SEQUENCE</scope>
    <source>
        <strain evidence="1">WA0000018081</strain>
    </source>
</reference>
<accession>A0A8H7SK60</accession>
<proteinExistence type="predicted"/>
<organism evidence="1 2">
    <name type="scientific">Thamnidium elegans</name>
    <dbReference type="NCBI Taxonomy" id="101142"/>
    <lineage>
        <taxon>Eukaryota</taxon>
        <taxon>Fungi</taxon>
        <taxon>Fungi incertae sedis</taxon>
        <taxon>Mucoromycota</taxon>
        <taxon>Mucoromycotina</taxon>
        <taxon>Mucoromycetes</taxon>
        <taxon>Mucorales</taxon>
        <taxon>Mucorineae</taxon>
        <taxon>Mucoraceae</taxon>
        <taxon>Thamnidium</taxon>
    </lineage>
</organism>